<dbReference type="InterPro" id="IPR004447">
    <property type="entry name" value="Peptidase_S41A"/>
</dbReference>
<feature type="domain" description="PDZ" evidence="8">
    <location>
        <begin position="120"/>
        <end position="184"/>
    </location>
</feature>
<evidence type="ECO:0000256" key="1">
    <source>
        <dbReference type="ARBA" id="ARBA00009179"/>
    </source>
</evidence>
<dbReference type="SUPFAM" id="SSF50156">
    <property type="entry name" value="PDZ domain-like"/>
    <property type="match status" value="1"/>
</dbReference>
<dbReference type="InterPro" id="IPR005151">
    <property type="entry name" value="Tail-specific_protease"/>
</dbReference>
<keyword evidence="7" id="KW-1133">Transmembrane helix</keyword>
<keyword evidence="3 5" id="KW-0378">Hydrolase</keyword>
<dbReference type="GO" id="GO:0007165">
    <property type="term" value="P:signal transduction"/>
    <property type="evidence" value="ECO:0007669"/>
    <property type="project" value="TreeGrafter"/>
</dbReference>
<keyword evidence="4 5" id="KW-0720">Serine protease</keyword>
<dbReference type="Pfam" id="PF03572">
    <property type="entry name" value="Peptidase_S41"/>
    <property type="match status" value="1"/>
</dbReference>
<evidence type="ECO:0000256" key="2">
    <source>
        <dbReference type="ARBA" id="ARBA00022670"/>
    </source>
</evidence>
<evidence type="ECO:0000256" key="5">
    <source>
        <dbReference type="RuleBase" id="RU004404"/>
    </source>
</evidence>
<dbReference type="SMART" id="SM00228">
    <property type="entry name" value="PDZ"/>
    <property type="match status" value="1"/>
</dbReference>
<comment type="similarity">
    <text evidence="1 5">Belongs to the peptidase S41A family.</text>
</comment>
<gene>
    <name evidence="9" type="ORF">A2172_02100</name>
</gene>
<dbReference type="Pfam" id="PF17820">
    <property type="entry name" value="PDZ_6"/>
    <property type="match status" value="1"/>
</dbReference>
<accession>A0A1G1W663</accession>
<evidence type="ECO:0000313" key="9">
    <source>
        <dbReference type="EMBL" id="OGY23149.1"/>
    </source>
</evidence>
<organism evidence="9 10">
    <name type="scientific">Candidatus Woykebacteria bacterium RBG_13_40_15</name>
    <dbReference type="NCBI Taxonomy" id="1802593"/>
    <lineage>
        <taxon>Bacteria</taxon>
        <taxon>Candidatus Woykeibacteriota</taxon>
    </lineage>
</organism>
<dbReference type="SMART" id="SM00245">
    <property type="entry name" value="TSPc"/>
    <property type="match status" value="1"/>
</dbReference>
<evidence type="ECO:0000256" key="7">
    <source>
        <dbReference type="SAM" id="Phobius"/>
    </source>
</evidence>
<keyword evidence="2 5" id="KW-0645">Protease</keyword>
<comment type="caution">
    <text evidence="9">The sequence shown here is derived from an EMBL/GenBank/DDBJ whole genome shotgun (WGS) entry which is preliminary data.</text>
</comment>
<proteinExistence type="inferred from homology"/>
<dbReference type="EMBL" id="MHCP01000028">
    <property type="protein sequence ID" value="OGY23149.1"/>
    <property type="molecule type" value="Genomic_DNA"/>
</dbReference>
<evidence type="ECO:0000259" key="8">
    <source>
        <dbReference type="PROSITE" id="PS50106"/>
    </source>
</evidence>
<evidence type="ECO:0000256" key="4">
    <source>
        <dbReference type="ARBA" id="ARBA00022825"/>
    </source>
</evidence>
<feature type="transmembrane region" description="Helical" evidence="7">
    <location>
        <begin position="18"/>
        <end position="36"/>
    </location>
</feature>
<evidence type="ECO:0000256" key="3">
    <source>
        <dbReference type="ARBA" id="ARBA00022801"/>
    </source>
</evidence>
<dbReference type="PANTHER" id="PTHR32060">
    <property type="entry name" value="TAIL-SPECIFIC PROTEASE"/>
    <property type="match status" value="1"/>
</dbReference>
<dbReference type="Proteomes" id="UP000176631">
    <property type="component" value="Unassembled WGS sequence"/>
</dbReference>
<keyword evidence="7" id="KW-0812">Transmembrane</keyword>
<dbReference type="PROSITE" id="PS50106">
    <property type="entry name" value="PDZ"/>
    <property type="match status" value="1"/>
</dbReference>
<dbReference type="InterPro" id="IPR041489">
    <property type="entry name" value="PDZ_6"/>
</dbReference>
<dbReference type="GO" id="GO:0008236">
    <property type="term" value="F:serine-type peptidase activity"/>
    <property type="evidence" value="ECO:0007669"/>
    <property type="project" value="UniProtKB-KW"/>
</dbReference>
<reference evidence="9 10" key="1">
    <citation type="journal article" date="2016" name="Nat. Commun.">
        <title>Thousands of microbial genomes shed light on interconnected biogeochemical processes in an aquifer system.</title>
        <authorList>
            <person name="Anantharaman K."/>
            <person name="Brown C.T."/>
            <person name="Hug L.A."/>
            <person name="Sharon I."/>
            <person name="Castelle C.J."/>
            <person name="Probst A.J."/>
            <person name="Thomas B.C."/>
            <person name="Singh A."/>
            <person name="Wilkins M.J."/>
            <person name="Karaoz U."/>
            <person name="Brodie E.L."/>
            <person name="Williams K.H."/>
            <person name="Hubbard S.S."/>
            <person name="Banfield J.F."/>
        </authorList>
    </citation>
    <scope>NUCLEOTIDE SEQUENCE [LARGE SCALE GENOMIC DNA]</scope>
</reference>
<dbReference type="GO" id="GO:0006508">
    <property type="term" value="P:proteolysis"/>
    <property type="evidence" value="ECO:0007669"/>
    <property type="project" value="UniProtKB-KW"/>
</dbReference>
<evidence type="ECO:0000313" key="10">
    <source>
        <dbReference type="Proteomes" id="UP000176631"/>
    </source>
</evidence>
<evidence type="ECO:0000256" key="6">
    <source>
        <dbReference type="SAM" id="MobiDB-lite"/>
    </source>
</evidence>
<dbReference type="STRING" id="1802593.A2172_02100"/>
<dbReference type="Gene3D" id="3.30.750.44">
    <property type="match status" value="1"/>
</dbReference>
<dbReference type="CDD" id="cd07560">
    <property type="entry name" value="Peptidase_S41_CPP"/>
    <property type="match status" value="1"/>
</dbReference>
<dbReference type="PANTHER" id="PTHR32060:SF30">
    <property type="entry name" value="CARBOXY-TERMINAL PROCESSING PROTEASE CTPA"/>
    <property type="match status" value="1"/>
</dbReference>
<sequence length="410" mass="44838">MESFKEKSKQFKESFSNLFPKIVFVVIVFAFGIWIGQNVALPFGRQDYPLFRVTNKNTPKEIQVDFAPFWDVWKQVSSGYLERSKLDSKKLLYGAISGMVQAVGDPYTVFLDPSQNQDFETSLSGTYEGVGIELGASGGFIVVIAPIDGTPAAKAGVAAGDKILEIDGTDASTLTLQEAVQKIRGKEGTKITLKLGRGSKTFKVTMTRTKIVIKSVEWKDLGSGLAQVRILRFGDNTFDEWNATVEKLVSGGFKRVILDLRNDPGGILKFAVDISGDFVPKGTIVMLQEDASGKETPFKTESEGRLQDTKVVILINKGSASASEIVAGALRDTRGFKLVGENSFGKGTIQTVEKMSDGSGLHITFAKWLTPSGFWVNGRGLKPDFEVKLTEDDKNAGRDPQLEKAKELLR</sequence>
<dbReference type="GO" id="GO:0030288">
    <property type="term" value="C:outer membrane-bounded periplasmic space"/>
    <property type="evidence" value="ECO:0007669"/>
    <property type="project" value="TreeGrafter"/>
</dbReference>
<dbReference type="GO" id="GO:0004175">
    <property type="term" value="F:endopeptidase activity"/>
    <property type="evidence" value="ECO:0007669"/>
    <property type="project" value="TreeGrafter"/>
</dbReference>
<dbReference type="InterPro" id="IPR055210">
    <property type="entry name" value="CtpA/B_N"/>
</dbReference>
<dbReference type="Gene3D" id="3.90.226.10">
    <property type="entry name" value="2-enoyl-CoA Hydratase, Chain A, domain 1"/>
    <property type="match status" value="1"/>
</dbReference>
<dbReference type="NCBIfam" id="TIGR00225">
    <property type="entry name" value="prc"/>
    <property type="match status" value="1"/>
</dbReference>
<feature type="region of interest" description="Disordered" evidence="6">
    <location>
        <begin position="391"/>
        <end position="410"/>
    </location>
</feature>
<dbReference type="Gene3D" id="2.30.42.10">
    <property type="match status" value="1"/>
</dbReference>
<keyword evidence="7" id="KW-0472">Membrane</keyword>
<dbReference type="Pfam" id="PF22694">
    <property type="entry name" value="CtpB_N-like"/>
    <property type="match status" value="1"/>
</dbReference>
<dbReference type="InterPro" id="IPR001478">
    <property type="entry name" value="PDZ"/>
</dbReference>
<dbReference type="FunFam" id="2.30.42.10:FF:000063">
    <property type="entry name" value="Peptidase, S41 family"/>
    <property type="match status" value="1"/>
</dbReference>
<protein>
    <recommendedName>
        <fullName evidence="8">PDZ domain-containing protein</fullName>
    </recommendedName>
</protein>
<dbReference type="SUPFAM" id="SSF52096">
    <property type="entry name" value="ClpP/crotonase"/>
    <property type="match status" value="1"/>
</dbReference>
<dbReference type="CDD" id="cd06782">
    <property type="entry name" value="cpPDZ_CPP-like"/>
    <property type="match status" value="1"/>
</dbReference>
<dbReference type="AlphaFoldDB" id="A0A1G1W663"/>
<dbReference type="InterPro" id="IPR029045">
    <property type="entry name" value="ClpP/crotonase-like_dom_sf"/>
</dbReference>
<dbReference type="InterPro" id="IPR036034">
    <property type="entry name" value="PDZ_sf"/>
</dbReference>
<name>A0A1G1W663_9BACT</name>